<dbReference type="AlphaFoldDB" id="A0A235B5N8"/>
<proteinExistence type="predicted"/>
<dbReference type="InterPro" id="IPR007436">
    <property type="entry name" value="DUF485"/>
</dbReference>
<sequence>MMARKKRFILSATFFFLVYYFALPVLNGYTDWLNIQVIESINLVYLFALSQIIMAWIVALLYVRHAARMDRYTEEIASKSKEESH</sequence>
<evidence type="ECO:0000313" key="3">
    <source>
        <dbReference type="Proteomes" id="UP000215459"/>
    </source>
</evidence>
<name>A0A235B5N8_9BACL</name>
<keyword evidence="1" id="KW-0812">Transmembrane</keyword>
<accession>A0A235B5N8</accession>
<keyword evidence="1" id="KW-1133">Transmembrane helix</keyword>
<evidence type="ECO:0000256" key="1">
    <source>
        <dbReference type="SAM" id="Phobius"/>
    </source>
</evidence>
<dbReference type="Pfam" id="PF04341">
    <property type="entry name" value="DUF485"/>
    <property type="match status" value="1"/>
</dbReference>
<keyword evidence="1" id="KW-0472">Membrane</keyword>
<gene>
    <name evidence="2" type="ORF">CHM34_10565</name>
</gene>
<evidence type="ECO:0000313" key="2">
    <source>
        <dbReference type="EMBL" id="OYD07552.1"/>
    </source>
</evidence>
<dbReference type="Proteomes" id="UP000215459">
    <property type="component" value="Unassembled WGS sequence"/>
</dbReference>
<feature type="transmembrane region" description="Helical" evidence="1">
    <location>
        <begin position="44"/>
        <end position="63"/>
    </location>
</feature>
<evidence type="ECO:0008006" key="4">
    <source>
        <dbReference type="Google" id="ProtNLM"/>
    </source>
</evidence>
<comment type="caution">
    <text evidence="2">The sequence shown here is derived from an EMBL/GenBank/DDBJ whole genome shotgun (WGS) entry which is preliminary data.</text>
</comment>
<dbReference type="PANTHER" id="PTHR38441">
    <property type="entry name" value="INTEGRAL MEMBRANE PROTEIN-RELATED"/>
    <property type="match status" value="1"/>
</dbReference>
<reference evidence="2 3" key="1">
    <citation type="submission" date="2017-07" db="EMBL/GenBank/DDBJ databases">
        <title>The genome sequence of Paludifilum halophilum highlights mechanisms for microbial adaptation to high salt environemnts.</title>
        <authorList>
            <person name="Belbahri L."/>
        </authorList>
    </citation>
    <scope>NUCLEOTIDE SEQUENCE [LARGE SCALE GENOMIC DNA]</scope>
    <source>
        <strain evidence="2 3">DSM 102817</strain>
    </source>
</reference>
<dbReference type="OrthoDB" id="2886991at2"/>
<dbReference type="EMBL" id="NOWF01000006">
    <property type="protein sequence ID" value="OYD07552.1"/>
    <property type="molecule type" value="Genomic_DNA"/>
</dbReference>
<dbReference type="PANTHER" id="PTHR38441:SF1">
    <property type="entry name" value="MEMBRANE PROTEIN"/>
    <property type="match status" value="1"/>
</dbReference>
<protein>
    <recommendedName>
        <fullName evidence="4">DUF485 domain-containing protein</fullName>
    </recommendedName>
</protein>
<organism evidence="2 3">
    <name type="scientific">Paludifilum halophilum</name>
    <dbReference type="NCBI Taxonomy" id="1642702"/>
    <lineage>
        <taxon>Bacteria</taxon>
        <taxon>Bacillati</taxon>
        <taxon>Bacillota</taxon>
        <taxon>Bacilli</taxon>
        <taxon>Bacillales</taxon>
        <taxon>Thermoactinomycetaceae</taxon>
        <taxon>Paludifilum</taxon>
    </lineage>
</organism>
<keyword evidence="3" id="KW-1185">Reference proteome</keyword>